<dbReference type="RefSeq" id="WP_183951952.1">
    <property type="nucleotide sequence ID" value="NZ_JACIDH010000009.1"/>
</dbReference>
<dbReference type="PROSITE" id="PS51186">
    <property type="entry name" value="GNAT"/>
    <property type="match status" value="1"/>
</dbReference>
<protein>
    <submittedName>
        <fullName evidence="3">Ribosomal protein S18 acetylase RimI-like enzyme</fullName>
    </submittedName>
</protein>
<sequence>MHDPSSPATIPDRGGADKMADPGMAPDRIMFRPETPDDAALIARAHTGHWRAPAGFALPAPMLATLLAQQHAGQERHIASRHPGAERRMILADGMAVGRLCLDRTTLPWHIIDLALVAEATGQGIGRAVLDRLKAEAASANAALMLDVAHDNPRAQALYHRAGFIPAGGDSATHPRMMWRNRQTPA</sequence>
<name>A0A7W6F388_9SPHN</name>
<evidence type="ECO:0000313" key="4">
    <source>
        <dbReference type="Proteomes" id="UP000538670"/>
    </source>
</evidence>
<dbReference type="InterPro" id="IPR016181">
    <property type="entry name" value="Acyl_CoA_acyltransferase"/>
</dbReference>
<gene>
    <name evidence="3" type="ORF">GGR48_002228</name>
</gene>
<dbReference type="Pfam" id="PF00583">
    <property type="entry name" value="Acetyltransf_1"/>
    <property type="match status" value="1"/>
</dbReference>
<evidence type="ECO:0000259" key="2">
    <source>
        <dbReference type="PROSITE" id="PS51186"/>
    </source>
</evidence>
<reference evidence="3 4" key="1">
    <citation type="submission" date="2020-08" db="EMBL/GenBank/DDBJ databases">
        <title>Genomic Encyclopedia of Type Strains, Phase IV (KMG-IV): sequencing the most valuable type-strain genomes for metagenomic binning, comparative biology and taxonomic classification.</title>
        <authorList>
            <person name="Goeker M."/>
        </authorList>
    </citation>
    <scope>NUCLEOTIDE SEQUENCE [LARGE SCALE GENOMIC DNA]</scope>
    <source>
        <strain evidence="3 4">DSM 19512</strain>
    </source>
</reference>
<organism evidence="3 4">
    <name type="scientific">Sphingomonas pseudosanguinis</name>
    <dbReference type="NCBI Taxonomy" id="413712"/>
    <lineage>
        <taxon>Bacteria</taxon>
        <taxon>Pseudomonadati</taxon>
        <taxon>Pseudomonadota</taxon>
        <taxon>Alphaproteobacteria</taxon>
        <taxon>Sphingomonadales</taxon>
        <taxon>Sphingomonadaceae</taxon>
        <taxon>Sphingomonas</taxon>
    </lineage>
</organism>
<dbReference type="EMBL" id="JACIDH010000009">
    <property type="protein sequence ID" value="MBB3879794.1"/>
    <property type="molecule type" value="Genomic_DNA"/>
</dbReference>
<keyword evidence="3" id="KW-0689">Ribosomal protein</keyword>
<dbReference type="Gene3D" id="3.40.630.30">
    <property type="match status" value="1"/>
</dbReference>
<proteinExistence type="predicted"/>
<accession>A0A7W6F388</accession>
<keyword evidence="4" id="KW-1185">Reference proteome</keyword>
<evidence type="ECO:0000256" key="1">
    <source>
        <dbReference type="SAM" id="MobiDB-lite"/>
    </source>
</evidence>
<dbReference type="AlphaFoldDB" id="A0A7W6F388"/>
<feature type="domain" description="N-acetyltransferase" evidence="2">
    <location>
        <begin position="29"/>
        <end position="183"/>
    </location>
</feature>
<dbReference type="InterPro" id="IPR000182">
    <property type="entry name" value="GNAT_dom"/>
</dbReference>
<dbReference type="GO" id="GO:0016747">
    <property type="term" value="F:acyltransferase activity, transferring groups other than amino-acyl groups"/>
    <property type="evidence" value="ECO:0007669"/>
    <property type="project" value="InterPro"/>
</dbReference>
<comment type="caution">
    <text evidence="3">The sequence shown here is derived from an EMBL/GenBank/DDBJ whole genome shotgun (WGS) entry which is preliminary data.</text>
</comment>
<feature type="region of interest" description="Disordered" evidence="1">
    <location>
        <begin position="1"/>
        <end position="28"/>
    </location>
</feature>
<evidence type="ECO:0000313" key="3">
    <source>
        <dbReference type="EMBL" id="MBB3879794.1"/>
    </source>
</evidence>
<dbReference type="GO" id="GO:0005840">
    <property type="term" value="C:ribosome"/>
    <property type="evidence" value="ECO:0007669"/>
    <property type="project" value="UniProtKB-KW"/>
</dbReference>
<keyword evidence="3" id="KW-0687">Ribonucleoprotein</keyword>
<dbReference type="SUPFAM" id="SSF55729">
    <property type="entry name" value="Acyl-CoA N-acyltransferases (Nat)"/>
    <property type="match status" value="1"/>
</dbReference>
<dbReference type="Proteomes" id="UP000538670">
    <property type="component" value="Unassembled WGS sequence"/>
</dbReference>